<proteinExistence type="predicted"/>
<feature type="chain" id="PRO_5041361806" evidence="1">
    <location>
        <begin position="17"/>
        <end position="210"/>
    </location>
</feature>
<keyword evidence="3" id="KW-1185">Reference proteome</keyword>
<keyword evidence="1" id="KW-0732">Signal</keyword>
<name>A0AA36GM61_CYLNA</name>
<reference evidence="2" key="1">
    <citation type="submission" date="2023-07" db="EMBL/GenBank/DDBJ databases">
        <authorList>
            <consortium name="CYATHOMIX"/>
        </authorList>
    </citation>
    <scope>NUCLEOTIDE SEQUENCE</scope>
    <source>
        <strain evidence="2">N/A</strain>
    </source>
</reference>
<dbReference type="EMBL" id="CATQJL010000112">
    <property type="protein sequence ID" value="CAJ0594625.1"/>
    <property type="molecule type" value="Genomic_DNA"/>
</dbReference>
<dbReference type="AlphaFoldDB" id="A0AA36GM61"/>
<dbReference type="Proteomes" id="UP001176961">
    <property type="component" value="Unassembled WGS sequence"/>
</dbReference>
<evidence type="ECO:0000313" key="3">
    <source>
        <dbReference type="Proteomes" id="UP001176961"/>
    </source>
</evidence>
<comment type="caution">
    <text evidence="2">The sequence shown here is derived from an EMBL/GenBank/DDBJ whole genome shotgun (WGS) entry which is preliminary data.</text>
</comment>
<gene>
    <name evidence="2" type="ORF">CYNAS_LOCUS6608</name>
</gene>
<feature type="signal peptide" evidence="1">
    <location>
        <begin position="1"/>
        <end position="16"/>
    </location>
</feature>
<protein>
    <submittedName>
        <fullName evidence="2">Uncharacterized protein</fullName>
    </submittedName>
</protein>
<evidence type="ECO:0000313" key="2">
    <source>
        <dbReference type="EMBL" id="CAJ0594625.1"/>
    </source>
</evidence>
<evidence type="ECO:0000256" key="1">
    <source>
        <dbReference type="SAM" id="SignalP"/>
    </source>
</evidence>
<sequence length="210" mass="23156">MFRFVVALLLAVACSADINEEAILNECTRCNLQNVFVKRPEGPIDCQDVCKDQTASCEQLKLAMTELVGEDLNPEAVGDLYEIMSMFVDPGTMCGKVPKSKYGQQLFLGLDSTIGCKVCGMGTNFICKTFFEGETSEKINNAIGSAANKLCVKMKLPKLIEKLKFLGDFDICGKAEEMAKNLLPKIVSPWFCEKEKASKICGKMFKDCTL</sequence>
<organism evidence="2 3">
    <name type="scientific">Cylicocyclus nassatus</name>
    <name type="common">Nematode worm</name>
    <dbReference type="NCBI Taxonomy" id="53992"/>
    <lineage>
        <taxon>Eukaryota</taxon>
        <taxon>Metazoa</taxon>
        <taxon>Ecdysozoa</taxon>
        <taxon>Nematoda</taxon>
        <taxon>Chromadorea</taxon>
        <taxon>Rhabditida</taxon>
        <taxon>Rhabditina</taxon>
        <taxon>Rhabditomorpha</taxon>
        <taxon>Strongyloidea</taxon>
        <taxon>Strongylidae</taxon>
        <taxon>Cylicocyclus</taxon>
    </lineage>
</organism>
<accession>A0AA36GM61</accession>